<proteinExistence type="predicted"/>
<keyword evidence="3" id="KW-1185">Reference proteome</keyword>
<dbReference type="EMBL" id="JAUJEA010000002">
    <property type="protein sequence ID" value="MDN5201159.1"/>
    <property type="molecule type" value="Genomic_DNA"/>
</dbReference>
<dbReference type="RefSeq" id="WP_346751185.1">
    <property type="nucleotide sequence ID" value="NZ_JAUJEA010000002.1"/>
</dbReference>
<dbReference type="InterPro" id="IPR036390">
    <property type="entry name" value="WH_DNA-bd_sf"/>
</dbReference>
<feature type="region of interest" description="Disordered" evidence="1">
    <location>
        <begin position="180"/>
        <end position="210"/>
    </location>
</feature>
<name>A0ABT8KKC6_9BACT</name>
<accession>A0ABT8KKC6</accession>
<evidence type="ECO:0000256" key="1">
    <source>
        <dbReference type="SAM" id="MobiDB-lite"/>
    </source>
</evidence>
<feature type="compositionally biased region" description="Polar residues" evidence="1">
    <location>
        <begin position="185"/>
        <end position="205"/>
    </location>
</feature>
<dbReference type="SUPFAM" id="SSF46785">
    <property type="entry name" value="Winged helix' DNA-binding domain"/>
    <property type="match status" value="1"/>
</dbReference>
<comment type="caution">
    <text evidence="2">The sequence shown here is derived from an EMBL/GenBank/DDBJ whole genome shotgun (WGS) entry which is preliminary data.</text>
</comment>
<protein>
    <submittedName>
        <fullName evidence="2">Uncharacterized protein</fullName>
    </submittedName>
</protein>
<gene>
    <name evidence="2" type="ORF">QQ008_07295</name>
</gene>
<evidence type="ECO:0000313" key="2">
    <source>
        <dbReference type="EMBL" id="MDN5201159.1"/>
    </source>
</evidence>
<sequence length="441" mass="50261">MIVINYNTAFKALDDYIKAYNSRTEDLSLQVRQSVAATAKELIRIYGISLVKANGIEKVDKGNLPSLKTNNVQLSKLGNSSTRTVQRHIKKLIQAGIITRKVWHGTNSSYEVWINPNILLAKEKESHKAAKRHLNEVIEKTSLMAQNRHFKQEQTTKCLHTESCDTGNKNNIVIGVHNSEKQSRKQGISDTESLAGNSSGDITGDNSKRCEHPLTGYTDSSCDTGNTLSGHTGEKVAKKTKDAGEKVRNFRADDQKWEMKAPESPARTASLNLYVRMLWLLAKNVLYKDVFLTDRQEMMATKLLRQWYEPVSDNSLSRVHEIYVERISLARKFVQKDPANRFVQLPNRYFNPTNPSGFTGTKKWWNVQEKRKKEVQAKLILSAQIRRYLNNEKKDTSLRKPSLQLYRDCEQRIGKLGDPVLLEQFHSAILSSNSNTHLYPN</sequence>
<evidence type="ECO:0000313" key="3">
    <source>
        <dbReference type="Proteomes" id="UP001172082"/>
    </source>
</evidence>
<reference evidence="2" key="1">
    <citation type="submission" date="2023-06" db="EMBL/GenBank/DDBJ databases">
        <title>Genomic of Parafulvivirga corallium.</title>
        <authorList>
            <person name="Wang G."/>
        </authorList>
    </citation>
    <scope>NUCLEOTIDE SEQUENCE</scope>
    <source>
        <strain evidence="2">BMA10</strain>
    </source>
</reference>
<dbReference type="Proteomes" id="UP001172082">
    <property type="component" value="Unassembled WGS sequence"/>
</dbReference>
<organism evidence="2 3">
    <name type="scientific">Splendidivirga corallicola</name>
    <dbReference type="NCBI Taxonomy" id="3051826"/>
    <lineage>
        <taxon>Bacteria</taxon>
        <taxon>Pseudomonadati</taxon>
        <taxon>Bacteroidota</taxon>
        <taxon>Cytophagia</taxon>
        <taxon>Cytophagales</taxon>
        <taxon>Splendidivirgaceae</taxon>
        <taxon>Splendidivirga</taxon>
    </lineage>
</organism>